<protein>
    <submittedName>
        <fullName evidence="1">Uncharacterized protein</fullName>
    </submittedName>
</protein>
<name>A0ACC2TVT6_9FUNG</name>
<evidence type="ECO:0000313" key="1">
    <source>
        <dbReference type="EMBL" id="KAJ9078793.1"/>
    </source>
</evidence>
<organism evidence="1 2">
    <name type="scientific">Entomophthora muscae</name>
    <dbReference type="NCBI Taxonomy" id="34485"/>
    <lineage>
        <taxon>Eukaryota</taxon>
        <taxon>Fungi</taxon>
        <taxon>Fungi incertae sedis</taxon>
        <taxon>Zoopagomycota</taxon>
        <taxon>Entomophthoromycotina</taxon>
        <taxon>Entomophthoromycetes</taxon>
        <taxon>Entomophthorales</taxon>
        <taxon>Entomophthoraceae</taxon>
        <taxon>Entomophthora</taxon>
    </lineage>
</organism>
<proteinExistence type="predicted"/>
<gene>
    <name evidence="1" type="ORF">DSO57_1002854</name>
</gene>
<keyword evidence="2" id="KW-1185">Reference proteome</keyword>
<dbReference type="EMBL" id="QTSX02002136">
    <property type="protein sequence ID" value="KAJ9078793.1"/>
    <property type="molecule type" value="Genomic_DNA"/>
</dbReference>
<reference evidence="1" key="1">
    <citation type="submission" date="2022-04" db="EMBL/GenBank/DDBJ databases">
        <title>Genome of the entomopathogenic fungus Entomophthora muscae.</title>
        <authorList>
            <person name="Elya C."/>
            <person name="Lovett B.R."/>
            <person name="Lee E."/>
            <person name="Macias A.M."/>
            <person name="Hajek A.E."/>
            <person name="De Bivort B.L."/>
            <person name="Kasson M.T."/>
            <person name="De Fine Licht H.H."/>
            <person name="Stajich J.E."/>
        </authorList>
    </citation>
    <scope>NUCLEOTIDE SEQUENCE</scope>
    <source>
        <strain evidence="1">Berkeley</strain>
    </source>
</reference>
<comment type="caution">
    <text evidence="1">The sequence shown here is derived from an EMBL/GenBank/DDBJ whole genome shotgun (WGS) entry which is preliminary data.</text>
</comment>
<evidence type="ECO:0000313" key="2">
    <source>
        <dbReference type="Proteomes" id="UP001165960"/>
    </source>
</evidence>
<accession>A0ACC2TVT6</accession>
<dbReference type="Proteomes" id="UP001165960">
    <property type="component" value="Unassembled WGS sequence"/>
</dbReference>
<sequence length="271" mass="30684">MGCDTKDRMIREYTMSYLEIPYAMEQAIKEEGLHEIGQNMKLLSLVVGVAAGVMARESMAKAIVNVYVQGDFRCSGVFYKGLVLTTPTHILGYPNDVLVGANSGIKPQEDPSPRYGVMDIYFHPEFSQLKDNNLVLLKPIHDHQLPYTQFEIDPLPFVTNKNYPSVLMGWGFISNLYNMAHEEFLMLQPHPCLSPPSIRPKIAFGEAWFRFDQTSARTIVEGSPIFTLNHGIPLIHAINYREPALLQSNHSDLVFINVGLYLPWIKDVINK</sequence>